<evidence type="ECO:0000313" key="2">
    <source>
        <dbReference type="Proteomes" id="UP000790377"/>
    </source>
</evidence>
<organism evidence="1 2">
    <name type="scientific">Hygrophoropsis aurantiaca</name>
    <dbReference type="NCBI Taxonomy" id="72124"/>
    <lineage>
        <taxon>Eukaryota</taxon>
        <taxon>Fungi</taxon>
        <taxon>Dikarya</taxon>
        <taxon>Basidiomycota</taxon>
        <taxon>Agaricomycotina</taxon>
        <taxon>Agaricomycetes</taxon>
        <taxon>Agaricomycetidae</taxon>
        <taxon>Boletales</taxon>
        <taxon>Coniophorineae</taxon>
        <taxon>Hygrophoropsidaceae</taxon>
        <taxon>Hygrophoropsis</taxon>
    </lineage>
</organism>
<keyword evidence="2" id="KW-1185">Reference proteome</keyword>
<dbReference type="Proteomes" id="UP000790377">
    <property type="component" value="Unassembled WGS sequence"/>
</dbReference>
<dbReference type="EMBL" id="MU267696">
    <property type="protein sequence ID" value="KAH7910899.1"/>
    <property type="molecule type" value="Genomic_DNA"/>
</dbReference>
<accession>A0ACB8ABQ9</accession>
<reference evidence="1" key="1">
    <citation type="journal article" date="2021" name="New Phytol.">
        <title>Evolutionary innovations through gain and loss of genes in the ectomycorrhizal Boletales.</title>
        <authorList>
            <person name="Wu G."/>
            <person name="Miyauchi S."/>
            <person name="Morin E."/>
            <person name="Kuo A."/>
            <person name="Drula E."/>
            <person name="Varga T."/>
            <person name="Kohler A."/>
            <person name="Feng B."/>
            <person name="Cao Y."/>
            <person name="Lipzen A."/>
            <person name="Daum C."/>
            <person name="Hundley H."/>
            <person name="Pangilinan J."/>
            <person name="Johnson J."/>
            <person name="Barry K."/>
            <person name="LaButti K."/>
            <person name="Ng V."/>
            <person name="Ahrendt S."/>
            <person name="Min B."/>
            <person name="Choi I.G."/>
            <person name="Park H."/>
            <person name="Plett J.M."/>
            <person name="Magnuson J."/>
            <person name="Spatafora J.W."/>
            <person name="Nagy L.G."/>
            <person name="Henrissat B."/>
            <person name="Grigoriev I.V."/>
            <person name="Yang Z.L."/>
            <person name="Xu J."/>
            <person name="Martin F.M."/>
        </authorList>
    </citation>
    <scope>NUCLEOTIDE SEQUENCE</scope>
    <source>
        <strain evidence="1">ATCC 28755</strain>
    </source>
</reference>
<sequence length="138" mass="13981">MKFSYVFALAAAATVVSAETNAQRLARGLSPHPPARRATPASRARRSSPSGTPSQCNTGPVQCCDSTHDAKDEKVSGLLGFLGIDTGSIVGSVGLGCSPISVVGVGSASTCNQEPVCCSNNTFNGVINVGCSPININL</sequence>
<name>A0ACB8ABQ9_9AGAM</name>
<protein>
    <submittedName>
        <fullName evidence="1">Hydrophobin</fullName>
    </submittedName>
</protein>
<proteinExistence type="predicted"/>
<gene>
    <name evidence="1" type="ORF">BJ138DRAFT_1135714</name>
</gene>
<evidence type="ECO:0000313" key="1">
    <source>
        <dbReference type="EMBL" id="KAH7910899.1"/>
    </source>
</evidence>
<comment type="caution">
    <text evidence="1">The sequence shown here is derived from an EMBL/GenBank/DDBJ whole genome shotgun (WGS) entry which is preliminary data.</text>
</comment>